<keyword evidence="2" id="KW-1003">Cell membrane</keyword>
<keyword evidence="6 9" id="KW-1133">Transmembrane helix</keyword>
<dbReference type="EC" id="2.4.-.-" evidence="11"/>
<dbReference type="PANTHER" id="PTHR33908:SF3">
    <property type="entry name" value="UNDECAPRENYL PHOSPHATE-ALPHA-4-AMINO-4-DEOXY-L-ARABINOSE ARABINOSYL TRANSFERASE"/>
    <property type="match status" value="1"/>
</dbReference>
<feature type="transmembrane region" description="Helical" evidence="9">
    <location>
        <begin position="43"/>
        <end position="62"/>
    </location>
</feature>
<feature type="transmembrane region" description="Helical" evidence="9">
    <location>
        <begin position="421"/>
        <end position="443"/>
    </location>
</feature>
<dbReference type="AlphaFoldDB" id="A0A9E8ZED6"/>
<accession>A0A9E8ZED6</accession>
<proteinExistence type="predicted"/>
<gene>
    <name evidence="11" type="ORF">OXH18_07455</name>
</gene>
<dbReference type="PANTHER" id="PTHR33908">
    <property type="entry name" value="MANNOSYLTRANSFERASE YKCB-RELATED"/>
    <property type="match status" value="1"/>
</dbReference>
<evidence type="ECO:0000259" key="10">
    <source>
        <dbReference type="Pfam" id="PF13231"/>
    </source>
</evidence>
<organism evidence="11 12">
    <name type="scientific">Thermocoleostomius sinensis A174</name>
    <dbReference type="NCBI Taxonomy" id="2016057"/>
    <lineage>
        <taxon>Bacteria</taxon>
        <taxon>Bacillati</taxon>
        <taxon>Cyanobacteriota</taxon>
        <taxon>Cyanophyceae</taxon>
        <taxon>Oculatellales</taxon>
        <taxon>Oculatellaceae</taxon>
        <taxon>Thermocoleostomius</taxon>
    </lineage>
</organism>
<evidence type="ECO:0000256" key="5">
    <source>
        <dbReference type="ARBA" id="ARBA00022692"/>
    </source>
</evidence>
<feature type="transmembrane region" description="Helical" evidence="9">
    <location>
        <begin position="269"/>
        <end position="291"/>
    </location>
</feature>
<dbReference type="EMBL" id="CP113797">
    <property type="protein sequence ID" value="WAL61810.1"/>
    <property type="molecule type" value="Genomic_DNA"/>
</dbReference>
<feature type="transmembrane region" description="Helical" evidence="9">
    <location>
        <begin position="355"/>
        <end position="376"/>
    </location>
</feature>
<reference evidence="11" key="1">
    <citation type="submission" date="2022-12" db="EMBL/GenBank/DDBJ databases">
        <title>Polyphasic identification of a Novel Hot-Spring Cyanobacterium Ocullathermofonsia sinensis gen nov. sp. nov. and Genomic Insights on its Adaptations to the Thermal Habitat.</title>
        <authorList>
            <person name="Daroch M."/>
            <person name="Tang J."/>
            <person name="Jiang Y."/>
        </authorList>
    </citation>
    <scope>NUCLEOTIDE SEQUENCE</scope>
    <source>
        <strain evidence="11">PKUAC-SCTA174</strain>
    </source>
</reference>
<keyword evidence="3 11" id="KW-0328">Glycosyltransferase</keyword>
<dbReference type="GO" id="GO:0010041">
    <property type="term" value="P:response to iron(III) ion"/>
    <property type="evidence" value="ECO:0007669"/>
    <property type="project" value="TreeGrafter"/>
</dbReference>
<feature type="transmembrane region" description="Helical" evidence="9">
    <location>
        <begin position="178"/>
        <end position="196"/>
    </location>
</feature>
<evidence type="ECO:0000256" key="2">
    <source>
        <dbReference type="ARBA" id="ARBA00022475"/>
    </source>
</evidence>
<evidence type="ECO:0000256" key="8">
    <source>
        <dbReference type="SAM" id="MobiDB-lite"/>
    </source>
</evidence>
<dbReference type="KEGG" id="tsin:OXH18_07455"/>
<feature type="transmembrane region" description="Helical" evidence="9">
    <location>
        <begin position="202"/>
        <end position="221"/>
    </location>
</feature>
<keyword evidence="12" id="KW-1185">Reference proteome</keyword>
<dbReference type="Proteomes" id="UP001163152">
    <property type="component" value="Chromosome"/>
</dbReference>
<name>A0A9E8ZED6_9CYAN</name>
<feature type="transmembrane region" description="Helical" evidence="9">
    <location>
        <begin position="228"/>
        <end position="257"/>
    </location>
</feature>
<dbReference type="RefSeq" id="WP_268611858.1">
    <property type="nucleotide sequence ID" value="NZ_CP113797.1"/>
</dbReference>
<evidence type="ECO:0000256" key="7">
    <source>
        <dbReference type="ARBA" id="ARBA00023136"/>
    </source>
</evidence>
<evidence type="ECO:0000256" key="1">
    <source>
        <dbReference type="ARBA" id="ARBA00004651"/>
    </source>
</evidence>
<keyword evidence="7 9" id="KW-0472">Membrane</keyword>
<evidence type="ECO:0000256" key="9">
    <source>
        <dbReference type="SAM" id="Phobius"/>
    </source>
</evidence>
<evidence type="ECO:0000256" key="6">
    <source>
        <dbReference type="ARBA" id="ARBA00022989"/>
    </source>
</evidence>
<evidence type="ECO:0000256" key="3">
    <source>
        <dbReference type="ARBA" id="ARBA00022676"/>
    </source>
</evidence>
<protein>
    <submittedName>
        <fullName evidence="11">Glycosyltransferase family 39 protein</fullName>
        <ecNumber evidence="11">2.4.-.-</ecNumber>
    </submittedName>
</protein>
<comment type="subcellular location">
    <subcellularLocation>
        <location evidence="1">Cell membrane</location>
        <topology evidence="1">Multi-pass membrane protein</topology>
    </subcellularLocation>
</comment>
<feature type="transmembrane region" description="Helical" evidence="9">
    <location>
        <begin position="139"/>
        <end position="166"/>
    </location>
</feature>
<dbReference type="InterPro" id="IPR050297">
    <property type="entry name" value="LipidA_mod_glycosyltrf_83"/>
</dbReference>
<evidence type="ECO:0000256" key="4">
    <source>
        <dbReference type="ARBA" id="ARBA00022679"/>
    </source>
</evidence>
<sequence length="553" mass="64060">MAVMGDRLGDPPNNQQNNQPKYQPPEHKPNVWRECWTMQSSPNWFRIAVIGVLILGIFFRFYNLDKKVYWIDEVNSSLRSLGYTRTEMVEETFTGSVITVETLRQYQQLSPEKTWGDTMNALMGTAEHAPLYFMLSRLWIGWVGHSVATMRCLAAIFSVFVFPCLYWLCWELFQSARVGWLAIALVSISPLHLPYAQEARPYSLWTVMILLSSALLLRALRQPTRKRWAVYGVSVALGLYTQLLFGLVAIAHGLYVFVMEKWRFTRTTLAYLLTASLAFLSFIPWVTLFFINIEKVKQSTASLTGGYSLDYMLNRWFLSFSQVLLNRELGGANFIMVLLAVFALVYLYRHAPRRSSLFILILVAVSFWGLALPDLIWGGRRSLRIRYLFPYFTGIQIALAYLFATQAVWTKNWKQKAWWMVMVFIVFNGIAAAIVSSQSVVWWNKSVPRSSYYPIVSEMINRTDNPIVLSDGSPTDTLAFSNWLDPDVKLMLSLEPKKFKFKQAEAYDPIFLLNPEELTKKILRRRGYELTLIYEDRTDPEDIEQRLWLVKKP</sequence>
<keyword evidence="5 9" id="KW-0812">Transmembrane</keyword>
<evidence type="ECO:0000313" key="11">
    <source>
        <dbReference type="EMBL" id="WAL61810.1"/>
    </source>
</evidence>
<feature type="transmembrane region" description="Helical" evidence="9">
    <location>
        <begin position="388"/>
        <end position="409"/>
    </location>
</feature>
<dbReference type="Pfam" id="PF13231">
    <property type="entry name" value="PMT_2"/>
    <property type="match status" value="1"/>
</dbReference>
<keyword evidence="4 11" id="KW-0808">Transferase</keyword>
<feature type="transmembrane region" description="Helical" evidence="9">
    <location>
        <begin position="329"/>
        <end position="349"/>
    </location>
</feature>
<evidence type="ECO:0000313" key="12">
    <source>
        <dbReference type="Proteomes" id="UP001163152"/>
    </source>
</evidence>
<feature type="region of interest" description="Disordered" evidence="8">
    <location>
        <begin position="1"/>
        <end position="26"/>
    </location>
</feature>
<feature type="domain" description="Glycosyltransferase RgtA/B/C/D-like" evidence="10">
    <location>
        <begin position="128"/>
        <end position="286"/>
    </location>
</feature>
<feature type="compositionally biased region" description="Low complexity" evidence="8">
    <location>
        <begin position="11"/>
        <end position="21"/>
    </location>
</feature>
<dbReference type="GO" id="GO:0009103">
    <property type="term" value="P:lipopolysaccharide biosynthetic process"/>
    <property type="evidence" value="ECO:0007669"/>
    <property type="project" value="UniProtKB-ARBA"/>
</dbReference>
<dbReference type="GO" id="GO:0005886">
    <property type="term" value="C:plasma membrane"/>
    <property type="evidence" value="ECO:0007669"/>
    <property type="project" value="UniProtKB-SubCell"/>
</dbReference>
<dbReference type="GO" id="GO:0016763">
    <property type="term" value="F:pentosyltransferase activity"/>
    <property type="evidence" value="ECO:0007669"/>
    <property type="project" value="TreeGrafter"/>
</dbReference>
<dbReference type="InterPro" id="IPR038731">
    <property type="entry name" value="RgtA/B/C-like"/>
</dbReference>